<sequence length="129" mass="14586">MTLWLQLSRTLVRYHRLYQLLFFMTLGAALYFGLRPHHAPPSHSWIPLTLHVSGMWFITLLSFLAFPRGYWWLHGLLLGALGTGIEFGQSFQPSRTVDLYDIYANLAGVALGILLVGLLKGARKWLSSG</sequence>
<dbReference type="Pfam" id="PF04892">
    <property type="entry name" value="VanZ"/>
    <property type="match status" value="1"/>
</dbReference>
<feature type="transmembrane region" description="Helical" evidence="1">
    <location>
        <begin position="46"/>
        <end position="65"/>
    </location>
</feature>
<feature type="transmembrane region" description="Helical" evidence="1">
    <location>
        <begin position="100"/>
        <end position="119"/>
    </location>
</feature>
<gene>
    <name evidence="3" type="ORF">SAMN05216210_1634</name>
</gene>
<keyword evidence="1" id="KW-0472">Membrane</keyword>
<keyword evidence="4" id="KW-1185">Reference proteome</keyword>
<accession>A0A1H2FLX6</accession>
<protein>
    <submittedName>
        <fullName evidence="3">VanZ like family protein</fullName>
    </submittedName>
</protein>
<dbReference type="AlphaFoldDB" id="A0A1H2FLX6"/>
<feature type="transmembrane region" description="Helical" evidence="1">
    <location>
        <begin position="71"/>
        <end position="88"/>
    </location>
</feature>
<dbReference type="PANTHER" id="PTHR28008">
    <property type="entry name" value="DOMAIN PROTEIN, PUTATIVE (AFU_ORTHOLOGUE AFUA_3G10980)-RELATED"/>
    <property type="match status" value="1"/>
</dbReference>
<dbReference type="OrthoDB" id="6880939at2"/>
<name>A0A1H2FLX6_9GAMM</name>
<reference evidence="4" key="1">
    <citation type="submission" date="2016-10" db="EMBL/GenBank/DDBJ databases">
        <authorList>
            <person name="Varghese N."/>
            <person name="Submissions S."/>
        </authorList>
    </citation>
    <scope>NUCLEOTIDE SEQUENCE [LARGE SCALE GENOMIC DNA]</scope>
    <source>
        <strain evidence="4">CECT 8338</strain>
    </source>
</reference>
<keyword evidence="1" id="KW-1133">Transmembrane helix</keyword>
<dbReference type="Proteomes" id="UP000243924">
    <property type="component" value="Chromosome I"/>
</dbReference>
<dbReference type="RefSeq" id="WP_157719135.1">
    <property type="nucleotide sequence ID" value="NZ_LT629787.1"/>
</dbReference>
<proteinExistence type="predicted"/>
<feature type="transmembrane region" description="Helical" evidence="1">
    <location>
        <begin position="17"/>
        <end position="34"/>
    </location>
</feature>
<dbReference type="EMBL" id="LT629787">
    <property type="protein sequence ID" value="SDU07958.1"/>
    <property type="molecule type" value="Genomic_DNA"/>
</dbReference>
<evidence type="ECO:0000256" key="1">
    <source>
        <dbReference type="SAM" id="Phobius"/>
    </source>
</evidence>
<evidence type="ECO:0000313" key="4">
    <source>
        <dbReference type="Proteomes" id="UP000243924"/>
    </source>
</evidence>
<dbReference type="InterPro" id="IPR006976">
    <property type="entry name" value="VanZ-like"/>
</dbReference>
<evidence type="ECO:0000313" key="3">
    <source>
        <dbReference type="EMBL" id="SDU07958.1"/>
    </source>
</evidence>
<feature type="domain" description="VanZ-like" evidence="2">
    <location>
        <begin position="51"/>
        <end position="119"/>
    </location>
</feature>
<dbReference type="STRING" id="1434072.SAMN05216210_1634"/>
<keyword evidence="1" id="KW-0812">Transmembrane</keyword>
<evidence type="ECO:0000259" key="2">
    <source>
        <dbReference type="Pfam" id="PF04892"/>
    </source>
</evidence>
<dbReference type="PANTHER" id="PTHR28008:SF1">
    <property type="entry name" value="DOMAIN PROTEIN, PUTATIVE (AFU_ORTHOLOGUE AFUA_3G10980)-RELATED"/>
    <property type="match status" value="1"/>
</dbReference>
<organism evidence="3 4">
    <name type="scientific">Halopseudomonas salegens</name>
    <dbReference type="NCBI Taxonomy" id="1434072"/>
    <lineage>
        <taxon>Bacteria</taxon>
        <taxon>Pseudomonadati</taxon>
        <taxon>Pseudomonadota</taxon>
        <taxon>Gammaproteobacteria</taxon>
        <taxon>Pseudomonadales</taxon>
        <taxon>Pseudomonadaceae</taxon>
        <taxon>Halopseudomonas</taxon>
    </lineage>
</organism>